<organism evidence="1 2">
    <name type="scientific">Lipomyces kononenkoae</name>
    <name type="common">Yeast</name>
    <dbReference type="NCBI Taxonomy" id="34357"/>
    <lineage>
        <taxon>Eukaryota</taxon>
        <taxon>Fungi</taxon>
        <taxon>Dikarya</taxon>
        <taxon>Ascomycota</taxon>
        <taxon>Saccharomycotina</taxon>
        <taxon>Lipomycetes</taxon>
        <taxon>Lipomycetales</taxon>
        <taxon>Lipomycetaceae</taxon>
        <taxon>Lipomyces</taxon>
    </lineage>
</organism>
<evidence type="ECO:0000313" key="2">
    <source>
        <dbReference type="Proteomes" id="UP001433508"/>
    </source>
</evidence>
<accession>A0ACC3TBU0</accession>
<name>A0ACC3TBU0_LIPKO</name>
<proteinExistence type="predicted"/>
<gene>
    <name evidence="1" type="ORF">V1525DRAFT_369247</name>
</gene>
<comment type="caution">
    <text evidence="1">The sequence shown here is derived from an EMBL/GenBank/DDBJ whole genome shotgun (WGS) entry which is preliminary data.</text>
</comment>
<keyword evidence="2" id="KW-1185">Reference proteome</keyword>
<dbReference type="Proteomes" id="UP001433508">
    <property type="component" value="Unassembled WGS sequence"/>
</dbReference>
<reference evidence="2" key="1">
    <citation type="journal article" date="2024" name="Front. Bioeng. Biotechnol.">
        <title>Genome-scale model development and genomic sequencing of the oleaginous clade Lipomyces.</title>
        <authorList>
            <person name="Czajka J.J."/>
            <person name="Han Y."/>
            <person name="Kim J."/>
            <person name="Mondo S.J."/>
            <person name="Hofstad B.A."/>
            <person name="Robles A."/>
            <person name="Haridas S."/>
            <person name="Riley R."/>
            <person name="LaButti K."/>
            <person name="Pangilinan J."/>
            <person name="Andreopoulos W."/>
            <person name="Lipzen A."/>
            <person name="Yan J."/>
            <person name="Wang M."/>
            <person name="Ng V."/>
            <person name="Grigoriev I.V."/>
            <person name="Spatafora J.W."/>
            <person name="Magnuson J.K."/>
            <person name="Baker S.E."/>
            <person name="Pomraning K.R."/>
        </authorList>
    </citation>
    <scope>NUCLEOTIDE SEQUENCE [LARGE SCALE GENOMIC DNA]</scope>
    <source>
        <strain evidence="2">CBS 7786</strain>
    </source>
</reference>
<sequence length="194" mass="20672">MPDKAFVHHADAVTFATTVDKSEIYETAMASAVALFEPQRFWVTNLANAASLMWYAFDALGMNVNWAGFYVVATNVGGGNNRRDDDDGKPAELVLGPFMGKVACQTIVFGRGVCGTAAETAKTVVVPDVDKFPGHIACDGSTKSEVVVPILDNAGTVKGVLDVDCLVMNGFDDVDVRFLEDLAGLVGRSCEWDG</sequence>
<dbReference type="EMBL" id="MU971336">
    <property type="protein sequence ID" value="KAK9241151.1"/>
    <property type="molecule type" value="Genomic_DNA"/>
</dbReference>
<protein>
    <submittedName>
        <fullName evidence="1">GAF domain-like protein</fullName>
    </submittedName>
</protein>
<evidence type="ECO:0000313" key="1">
    <source>
        <dbReference type="EMBL" id="KAK9241151.1"/>
    </source>
</evidence>